<proteinExistence type="predicted"/>
<dbReference type="SMART" id="SM00248">
    <property type="entry name" value="ANK"/>
    <property type="match status" value="2"/>
</dbReference>
<reference evidence="1" key="1">
    <citation type="submission" date="2018-10" db="EMBL/GenBank/DDBJ databases">
        <title>Hidden diversity of soil giant viruses.</title>
        <authorList>
            <person name="Schulz F."/>
            <person name="Alteio L."/>
            <person name="Goudeau D."/>
            <person name="Ryan E.M."/>
            <person name="Malmstrom R.R."/>
            <person name="Blanchard J."/>
            <person name="Woyke T."/>
        </authorList>
    </citation>
    <scope>NUCLEOTIDE SEQUENCE</scope>
    <source>
        <strain evidence="1">FNV1</strain>
    </source>
</reference>
<evidence type="ECO:0000313" key="1">
    <source>
        <dbReference type="EMBL" id="AYV79671.1"/>
    </source>
</evidence>
<accession>A0A3G5A091</accession>
<name>A0A3G5A091_9VIRU</name>
<dbReference type="InterPro" id="IPR002110">
    <property type="entry name" value="Ankyrin_rpt"/>
</dbReference>
<protein>
    <submittedName>
        <fullName evidence="1">Uncharacterized protein</fullName>
    </submittedName>
</protein>
<sequence>MTTALDHANEFMKLMQYKSDKECIEYINRYNDFYDVPVRRWNSLMHAIVFKRKNLVTELIRKGANVNYKSPSGKTCLALTCIYRYEDIVIILIEAGAFFVDIIDSYIVKYSCYQVIQYIRNVYRKRIISVINDDTSDNALAVSFKTVYVAGIIDMISEFII</sequence>
<organism evidence="1">
    <name type="scientific">Faunusvirus sp</name>
    <dbReference type="NCBI Taxonomy" id="2487766"/>
    <lineage>
        <taxon>Viruses</taxon>
        <taxon>Varidnaviria</taxon>
        <taxon>Bamfordvirae</taxon>
        <taxon>Nucleocytoviricota</taxon>
        <taxon>Megaviricetes</taxon>
        <taxon>Imitervirales</taxon>
        <taxon>Mimiviridae</taxon>
    </lineage>
</organism>
<dbReference type="InterPro" id="IPR036770">
    <property type="entry name" value="Ankyrin_rpt-contain_sf"/>
</dbReference>
<dbReference type="EMBL" id="MK072166">
    <property type="protein sequence ID" value="AYV79671.1"/>
    <property type="molecule type" value="Genomic_DNA"/>
</dbReference>
<gene>
    <name evidence="1" type="ORF">Faunusvirus35_10</name>
</gene>
<dbReference type="Gene3D" id="1.25.40.20">
    <property type="entry name" value="Ankyrin repeat-containing domain"/>
    <property type="match status" value="1"/>
</dbReference>
<dbReference type="SUPFAM" id="SSF48403">
    <property type="entry name" value="Ankyrin repeat"/>
    <property type="match status" value="1"/>
</dbReference>
<dbReference type="Pfam" id="PF12796">
    <property type="entry name" value="Ank_2"/>
    <property type="match status" value="1"/>
</dbReference>